<feature type="transmembrane region" description="Helical" evidence="6">
    <location>
        <begin position="20"/>
        <end position="39"/>
    </location>
</feature>
<feature type="region of interest" description="Disordered" evidence="5">
    <location>
        <begin position="416"/>
        <end position="454"/>
    </location>
</feature>
<dbReference type="PANTHER" id="PTHR23112">
    <property type="entry name" value="G PROTEIN-COUPLED RECEPTOR 157-RELATED"/>
    <property type="match status" value="1"/>
</dbReference>
<feature type="transmembrane region" description="Helical" evidence="6">
    <location>
        <begin position="320"/>
        <end position="339"/>
    </location>
</feature>
<keyword evidence="3 6" id="KW-1133">Transmembrane helix</keyword>
<feature type="compositionally biased region" description="Gly residues" evidence="5">
    <location>
        <begin position="418"/>
        <end position="432"/>
    </location>
</feature>
<dbReference type="PROSITE" id="PS50261">
    <property type="entry name" value="G_PROTEIN_RECEP_F2_4"/>
    <property type="match status" value="1"/>
</dbReference>
<dbReference type="GO" id="GO:0004930">
    <property type="term" value="F:G protein-coupled receptor activity"/>
    <property type="evidence" value="ECO:0007669"/>
    <property type="project" value="InterPro"/>
</dbReference>
<dbReference type="EMBL" id="FJUX01000116">
    <property type="protein sequence ID" value="CZT09504.1"/>
    <property type="molecule type" value="Genomic_DNA"/>
</dbReference>
<comment type="subcellular location">
    <subcellularLocation>
        <location evidence="1">Membrane</location>
        <topology evidence="1">Multi-pass membrane protein</topology>
    </subcellularLocation>
</comment>
<feature type="region of interest" description="Disordered" evidence="5">
    <location>
        <begin position="245"/>
        <end position="270"/>
    </location>
</feature>
<dbReference type="GO" id="GO:0005886">
    <property type="term" value="C:plasma membrane"/>
    <property type="evidence" value="ECO:0007669"/>
    <property type="project" value="TreeGrafter"/>
</dbReference>
<dbReference type="OrthoDB" id="18453at2759"/>
<evidence type="ECO:0000256" key="2">
    <source>
        <dbReference type="ARBA" id="ARBA00022692"/>
    </source>
</evidence>
<organism evidence="8 9">
    <name type="scientific">Rhynchosporium agropyri</name>
    <dbReference type="NCBI Taxonomy" id="914238"/>
    <lineage>
        <taxon>Eukaryota</taxon>
        <taxon>Fungi</taxon>
        <taxon>Dikarya</taxon>
        <taxon>Ascomycota</taxon>
        <taxon>Pezizomycotina</taxon>
        <taxon>Leotiomycetes</taxon>
        <taxon>Helotiales</taxon>
        <taxon>Ploettnerulaceae</taxon>
        <taxon>Rhynchosporium</taxon>
    </lineage>
</organism>
<dbReference type="GO" id="GO:0007189">
    <property type="term" value="P:adenylate cyclase-activating G protein-coupled receptor signaling pathway"/>
    <property type="evidence" value="ECO:0007669"/>
    <property type="project" value="TreeGrafter"/>
</dbReference>
<reference evidence="9" key="1">
    <citation type="submission" date="2016-03" db="EMBL/GenBank/DDBJ databases">
        <authorList>
            <person name="Guldener U."/>
        </authorList>
    </citation>
    <scope>NUCLEOTIDE SEQUENCE [LARGE SCALE GENOMIC DNA]</scope>
    <source>
        <strain evidence="9">04CH-RAC-A.6.1</strain>
    </source>
</reference>
<accession>A0A1E1LGF0</accession>
<dbReference type="AlphaFoldDB" id="A0A1E1LGF0"/>
<protein>
    <submittedName>
        <fullName evidence="8">Related to G protein coupled receptor like protein</fullName>
    </submittedName>
</protein>
<keyword evidence="9" id="KW-1185">Reference proteome</keyword>
<evidence type="ECO:0000256" key="4">
    <source>
        <dbReference type="ARBA" id="ARBA00023136"/>
    </source>
</evidence>
<dbReference type="GO" id="GO:0007166">
    <property type="term" value="P:cell surface receptor signaling pathway"/>
    <property type="evidence" value="ECO:0007669"/>
    <property type="project" value="InterPro"/>
</dbReference>
<feature type="transmembrane region" description="Helical" evidence="6">
    <location>
        <begin position="166"/>
        <end position="185"/>
    </location>
</feature>
<dbReference type="Gene3D" id="1.20.1070.10">
    <property type="entry name" value="Rhodopsin 7-helix transmembrane proteins"/>
    <property type="match status" value="1"/>
</dbReference>
<dbReference type="InterPro" id="IPR017981">
    <property type="entry name" value="GPCR_2-like_7TM"/>
</dbReference>
<dbReference type="SUPFAM" id="SSF81321">
    <property type="entry name" value="Family A G protein-coupled receptor-like"/>
    <property type="match status" value="1"/>
</dbReference>
<feature type="transmembrane region" description="Helical" evidence="6">
    <location>
        <begin position="117"/>
        <end position="139"/>
    </location>
</feature>
<evidence type="ECO:0000256" key="5">
    <source>
        <dbReference type="SAM" id="MobiDB-lite"/>
    </source>
</evidence>
<sequence length="454" mass="50415">MGLHYEQIQTLIVIERITASISVVATLSLMTTFIFIKGFRTLSNTLIFYASFANLFANVAALIGGSALRNTRGALCQFQAFLLQMFMQSDPLWSCAMAVNVYLVFFRRYDAARLKKLYWYYGALCYGLPFIPAIFFVFYKNDDNGRMYGNATLWCWISNQWAPVRIYSYYAPIWAAILATFIIYVRVGVEIFQKRSELYDAANDPNCASATMASSTDQDKAPIFLPPIPPFSGLRTTEIQVTNDPWTSHYDTTTPSFSRSGSEKPPSPQDLYSITIVSSPPPTKPPHTNHYNLTRQYPAQVPPQGAVTKRPSSMDKIKWAYTRCALLFAISILITWVPASINRVHGVRYPGYPSFALNIGSAIVLPLQGFWNAVIYFATSKSVWGEWVERSLGKLRGSKAKSWEGKSVHLGRRREAGEGGVGVGGGGALGGGRKGDSRLELSNRSSAGSMVHSL</sequence>
<dbReference type="PANTHER" id="PTHR23112:SF0">
    <property type="entry name" value="TRANSMEMBRANE PROTEIN 116"/>
    <property type="match status" value="1"/>
</dbReference>
<name>A0A1E1LGF0_9HELO</name>
<feature type="domain" description="G-protein coupled receptors family 2 profile 2" evidence="7">
    <location>
        <begin position="11"/>
        <end position="196"/>
    </location>
</feature>
<feature type="transmembrane region" description="Helical" evidence="6">
    <location>
        <begin position="359"/>
        <end position="378"/>
    </location>
</feature>
<dbReference type="Proteomes" id="UP000178912">
    <property type="component" value="Unassembled WGS sequence"/>
</dbReference>
<feature type="transmembrane region" description="Helical" evidence="6">
    <location>
        <begin position="46"/>
        <end position="68"/>
    </location>
</feature>
<evidence type="ECO:0000259" key="7">
    <source>
        <dbReference type="PROSITE" id="PS50261"/>
    </source>
</evidence>
<proteinExistence type="predicted"/>
<evidence type="ECO:0000313" key="9">
    <source>
        <dbReference type="Proteomes" id="UP000178912"/>
    </source>
</evidence>
<evidence type="ECO:0000256" key="6">
    <source>
        <dbReference type="SAM" id="Phobius"/>
    </source>
</evidence>
<keyword evidence="2 6" id="KW-0812">Transmembrane</keyword>
<feature type="compositionally biased region" description="Polar residues" evidence="5">
    <location>
        <begin position="245"/>
        <end position="260"/>
    </location>
</feature>
<evidence type="ECO:0000313" key="8">
    <source>
        <dbReference type="EMBL" id="CZT09504.1"/>
    </source>
</evidence>
<evidence type="ECO:0000256" key="3">
    <source>
        <dbReference type="ARBA" id="ARBA00022989"/>
    </source>
</evidence>
<keyword evidence="4 6" id="KW-0472">Membrane</keyword>
<keyword evidence="8" id="KW-0675">Receptor</keyword>
<dbReference type="Pfam" id="PF00002">
    <property type="entry name" value="7tm_2"/>
    <property type="match status" value="1"/>
</dbReference>
<dbReference type="InterPro" id="IPR000832">
    <property type="entry name" value="GPCR_2_secretin-like"/>
</dbReference>
<gene>
    <name evidence="8" type="ORF">RAG0_14247</name>
</gene>
<evidence type="ECO:0000256" key="1">
    <source>
        <dbReference type="ARBA" id="ARBA00004141"/>
    </source>
</evidence>